<gene>
    <name evidence="9" type="ORF">BCR21_00260</name>
</gene>
<dbReference type="Proteomes" id="UP000094068">
    <property type="component" value="Unassembled WGS sequence"/>
</dbReference>
<evidence type="ECO:0000313" key="10">
    <source>
        <dbReference type="Proteomes" id="UP000094068"/>
    </source>
</evidence>
<evidence type="ECO:0000256" key="8">
    <source>
        <dbReference type="SAM" id="Phobius"/>
    </source>
</evidence>
<keyword evidence="4 8" id="KW-0812">Transmembrane</keyword>
<dbReference type="AlphaFoldDB" id="A0A1E5GLB5"/>
<dbReference type="GO" id="GO:0016471">
    <property type="term" value="C:vacuolar proton-transporting V-type ATPase complex"/>
    <property type="evidence" value="ECO:0007669"/>
    <property type="project" value="TreeGrafter"/>
</dbReference>
<evidence type="ECO:0000256" key="2">
    <source>
        <dbReference type="ARBA" id="ARBA00009904"/>
    </source>
</evidence>
<dbReference type="STRING" id="903984.BCR21_00260"/>
<keyword evidence="5 8" id="KW-1133">Transmembrane helix</keyword>
<accession>A0A1E5GLB5</accession>
<dbReference type="InterPro" id="IPR002490">
    <property type="entry name" value="V-ATPase_116kDa_su"/>
</dbReference>
<evidence type="ECO:0000256" key="5">
    <source>
        <dbReference type="ARBA" id="ARBA00022989"/>
    </source>
</evidence>
<keyword evidence="3" id="KW-0813">Transport</keyword>
<dbReference type="PANTHER" id="PTHR11629:SF63">
    <property type="entry name" value="V-TYPE PROTON ATPASE SUBUNIT A"/>
    <property type="match status" value="1"/>
</dbReference>
<keyword evidence="7 8" id="KW-0472">Membrane</keyword>
<evidence type="ECO:0000256" key="6">
    <source>
        <dbReference type="ARBA" id="ARBA00023065"/>
    </source>
</evidence>
<comment type="subcellular location">
    <subcellularLocation>
        <location evidence="1">Membrane</location>
        <topology evidence="1">Multi-pass membrane protein</topology>
    </subcellularLocation>
</comment>
<feature type="transmembrane region" description="Helical" evidence="8">
    <location>
        <begin position="373"/>
        <end position="399"/>
    </location>
</feature>
<feature type="transmembrane region" description="Helical" evidence="8">
    <location>
        <begin position="522"/>
        <end position="542"/>
    </location>
</feature>
<sequence length="671" mass="75996">MAVNKMEKMTIIAAADREEAILQAIQGMQAIEIKDFFHSNVDSSYIEKHFASTLVEEDESKKKRFQSMLTEIQDSLTFIERFSESSSKKKPIKRQVRTLHSLEESFDEHKISEYLKEIALLKSKLAVIETTRKDLLSKEKWLARWQYLDIIPKNNSLERTDILLGSISSANQSDFLADLEKVPSIYVEEIYHSQNHVYYSLIYLKSQSADLNEVTAGYSFNQFDYPYDILPKEAYQKNKEELASLVKDEKQLKISLSSYRDHLEELYLAEEMTYAYIYREEAKKHLLNTSYFFIVQGWIPVDEKQGLTSALQDRLPQDEVYITFDQPTNDEIQADIPVKLKNNSLVAPFEMLTEMYSLPKYDEIDPTPIMTPFYMVFFGMMVADIGYGLLMLLGALLALKLLVLPRGMKRFADFFLILSFPTIIWGFIYGSFFGAALPEVIFGIHLPFPILSTTEDVNTILILSVIFGFIQMLTGLMVNGIELTKRKRYLDSISESFAWQGLLIGILIVVLGMLVFSNDGLVTTGIVVAVISALSIVIVPIIQTKSKVKGLAKGLYGLYGLTGYIGDLVSYTRLMALGISGGSIAAAFNMLVEFMPPIARFTVGIVLIIALHALNLFLSLLGAYVHGARLQYVEFFGKFYTGGGRAFKPLKTEEKYMNIEKNQKKKNSGGI</sequence>
<dbReference type="GO" id="GO:0033179">
    <property type="term" value="C:proton-transporting V-type ATPase, V0 domain"/>
    <property type="evidence" value="ECO:0007669"/>
    <property type="project" value="InterPro"/>
</dbReference>
<comment type="similarity">
    <text evidence="2">Belongs to the V-ATPase 116 kDa subunit family.</text>
</comment>
<feature type="transmembrane region" description="Helical" evidence="8">
    <location>
        <begin position="457"/>
        <end position="476"/>
    </location>
</feature>
<evidence type="ECO:0000256" key="3">
    <source>
        <dbReference type="ARBA" id="ARBA00022448"/>
    </source>
</evidence>
<keyword evidence="10" id="KW-1185">Reference proteome</keyword>
<evidence type="ECO:0000256" key="1">
    <source>
        <dbReference type="ARBA" id="ARBA00004141"/>
    </source>
</evidence>
<dbReference type="EMBL" id="MIJZ01000001">
    <property type="protein sequence ID" value="OEG13461.1"/>
    <property type="molecule type" value="Genomic_DNA"/>
</dbReference>
<feature type="transmembrane region" description="Helical" evidence="8">
    <location>
        <begin position="598"/>
        <end position="625"/>
    </location>
</feature>
<reference evidence="10" key="1">
    <citation type="submission" date="2016-09" db="EMBL/GenBank/DDBJ databases">
        <authorList>
            <person name="Gulvik C.A."/>
        </authorList>
    </citation>
    <scope>NUCLEOTIDE SEQUENCE [LARGE SCALE GENOMIC DNA]</scope>
    <source>
        <strain evidence="10">DSM 23328</strain>
    </source>
</reference>
<protein>
    <submittedName>
        <fullName evidence="9">V-type ATP synthase subunit I</fullName>
    </submittedName>
</protein>
<feature type="transmembrane region" description="Helical" evidence="8">
    <location>
        <begin position="497"/>
        <end position="516"/>
    </location>
</feature>
<dbReference type="Pfam" id="PF01496">
    <property type="entry name" value="V_ATPase_I"/>
    <property type="match status" value="1"/>
</dbReference>
<name>A0A1E5GLB5_9ENTE</name>
<dbReference type="GO" id="GO:0007035">
    <property type="term" value="P:vacuolar acidification"/>
    <property type="evidence" value="ECO:0007669"/>
    <property type="project" value="TreeGrafter"/>
</dbReference>
<dbReference type="RefSeq" id="WP_069644528.1">
    <property type="nucleotide sequence ID" value="NZ_MIJZ01000001.1"/>
</dbReference>
<feature type="transmembrane region" description="Helical" evidence="8">
    <location>
        <begin position="411"/>
        <end position="437"/>
    </location>
</feature>
<proteinExistence type="inferred from homology"/>
<dbReference type="PANTHER" id="PTHR11629">
    <property type="entry name" value="VACUOLAR PROTON ATPASES"/>
    <property type="match status" value="1"/>
</dbReference>
<dbReference type="GO" id="GO:0051117">
    <property type="term" value="F:ATPase binding"/>
    <property type="evidence" value="ECO:0007669"/>
    <property type="project" value="TreeGrafter"/>
</dbReference>
<dbReference type="GO" id="GO:0046961">
    <property type="term" value="F:proton-transporting ATPase activity, rotational mechanism"/>
    <property type="evidence" value="ECO:0007669"/>
    <property type="project" value="InterPro"/>
</dbReference>
<comment type="caution">
    <text evidence="9">The sequence shown here is derived from an EMBL/GenBank/DDBJ whole genome shotgun (WGS) entry which is preliminary data.</text>
</comment>
<organism evidence="9 10">
    <name type="scientific">Enterococcus ureasiticus</name>
    <dbReference type="NCBI Taxonomy" id="903984"/>
    <lineage>
        <taxon>Bacteria</taxon>
        <taxon>Bacillati</taxon>
        <taxon>Bacillota</taxon>
        <taxon>Bacilli</taxon>
        <taxon>Lactobacillales</taxon>
        <taxon>Enterococcaceae</taxon>
        <taxon>Enterococcus</taxon>
    </lineage>
</organism>
<evidence type="ECO:0000256" key="4">
    <source>
        <dbReference type="ARBA" id="ARBA00022692"/>
    </source>
</evidence>
<dbReference type="OrthoDB" id="9803814at2"/>
<evidence type="ECO:0000313" key="9">
    <source>
        <dbReference type="EMBL" id="OEG13461.1"/>
    </source>
</evidence>
<keyword evidence="6" id="KW-0406">Ion transport</keyword>
<evidence type="ECO:0000256" key="7">
    <source>
        <dbReference type="ARBA" id="ARBA00023136"/>
    </source>
</evidence>